<feature type="coiled-coil region" evidence="1">
    <location>
        <begin position="70"/>
        <end position="132"/>
    </location>
</feature>
<organism evidence="2 3">
    <name type="scientific">Apilactobacillus apisilvae</name>
    <dbReference type="NCBI Taxonomy" id="2923364"/>
    <lineage>
        <taxon>Bacteria</taxon>
        <taxon>Bacillati</taxon>
        <taxon>Bacillota</taxon>
        <taxon>Bacilli</taxon>
        <taxon>Lactobacillales</taxon>
        <taxon>Lactobacillaceae</taxon>
        <taxon>Apilactobacillus</taxon>
    </lineage>
</organism>
<gene>
    <name evidence="2" type="ORF">MOO46_06465</name>
</gene>
<name>A0ABY4PGE4_9LACO</name>
<proteinExistence type="predicted"/>
<keyword evidence="1" id="KW-0175">Coiled coil</keyword>
<protein>
    <submittedName>
        <fullName evidence="2">MerR family transcriptional regulator</fullName>
    </submittedName>
</protein>
<dbReference type="Proteomes" id="UP000831859">
    <property type="component" value="Chromosome"/>
</dbReference>
<reference evidence="2 3" key="1">
    <citation type="journal article" date="2022" name="Int. J. Syst. Evol. Microbiol.">
        <title>Apilactobacillus apisilvae sp. nov., Nicolia spurrieriana gen. nov. sp. nov., Bombilactobacillus folatiphilus sp. nov. and Bombilactobacillus thymidiniphilus sp. nov., four new lactic acid bacterial isolates from stingless bees Tetragonula carbonaria and Austroplebeia australis.</title>
        <authorList>
            <person name="Oliphant S.A."/>
            <person name="Watson-Haigh N.S."/>
            <person name="Sumby K.M."/>
            <person name="Gardner J."/>
            <person name="Groom S."/>
            <person name="Jiranek V."/>
        </authorList>
    </citation>
    <scope>NUCLEOTIDE SEQUENCE [LARGE SCALE GENOMIC DNA]</scope>
    <source>
        <strain evidence="2 3">SG5_A10</strain>
    </source>
</reference>
<evidence type="ECO:0000256" key="1">
    <source>
        <dbReference type="SAM" id="Coils"/>
    </source>
</evidence>
<evidence type="ECO:0000313" key="3">
    <source>
        <dbReference type="Proteomes" id="UP000831859"/>
    </source>
</evidence>
<dbReference type="SUPFAM" id="SSF46955">
    <property type="entry name" value="Putative DNA-binding domain"/>
    <property type="match status" value="1"/>
</dbReference>
<keyword evidence="3" id="KW-1185">Reference proteome</keyword>
<dbReference type="RefSeq" id="WP_249510862.1">
    <property type="nucleotide sequence ID" value="NZ_CP093362.1"/>
</dbReference>
<evidence type="ECO:0000313" key="2">
    <source>
        <dbReference type="EMBL" id="UQS84881.1"/>
    </source>
</evidence>
<dbReference type="EMBL" id="CP093362">
    <property type="protein sequence ID" value="UQS84881.1"/>
    <property type="molecule type" value="Genomic_DNA"/>
</dbReference>
<dbReference type="Gene3D" id="1.10.1660.10">
    <property type="match status" value="1"/>
</dbReference>
<sequence>MLLLYTNIDITKIYKLFFLLKKRFIKIRGSLHDRNDSGVRDIDERIIRRINFAKTMRAAGMSIESLLKYIQLFDSQEDNLEQQKDLLKQQVEIMREKRDDIQYAIDHLEFKIEHFDDHMFKSEEKLKKLEKNNM</sequence>
<dbReference type="InterPro" id="IPR009061">
    <property type="entry name" value="DNA-bd_dom_put_sf"/>
</dbReference>
<accession>A0ABY4PGE4</accession>